<dbReference type="Pfam" id="PF03176">
    <property type="entry name" value="MMPL"/>
    <property type="match status" value="2"/>
</dbReference>
<comment type="similarity">
    <text evidence="2">Belongs to the resistance-nodulation-cell division (RND) (TC 2.A.6) family. MmpL subfamily.</text>
</comment>
<sequence length="772" mass="81116">MSHPGGARRLGCRDGIPDPVRLRKEEGMLDRLAGFVVRKRLAVLVVGLLLAVVGGVASTTLFDKLTAGGFDDPTSESSRAITALDKRFGQGLPNLTLLVTSKGRVDDPSVAAAGTELTRRLGREPGVANVSSYWTTGKAPQLRGESGHKALIMGTITGDDTSSQKRVAELADRYEGSRDGLEVKVGGYTKFQRELLEQGQKDATTGETVAIPITLVALVFIFGSAVAAALPLAVALVAMMLTMGLTWILASVTTVGSLAASVVTLLGLGLAIDYSLLMVSRYREELRSGLAPPEAIRATLTSAGRTVTFSALTVAVSSLAMAWFPLQAVRSMGYAGALTALLSGASSLIVLPALLALLGDRIEKGRVFRRRRGAGSEAAARSVESGFWHRLATTVMRSPVPIVTIVTAFLLLLGAPFLGINLGMPDERVMPASSSARQVADTVRAEFDSSEQNALQVVAPEGGSDRAAVGAYAKRLSQLPHVAAVRTATGAYAEGRQAAPPDQRYARFASGDAVYFSVVPETAGADDADRLVGEIRQQKAPFEALVGGAAATNHDAAAALEKWLPYALGTVLLTMLVLLFLVTGSVLLPFLALVLSALSLTATFGALVWVFQDGHLAGLFGDFTPTGNIAATIPVMLFGLAFGLAMDYQVFLLSRMREEYDLTGSPTAAVAQGLERTGRIVTAAAVAISVVFLAFTVSGISLVKAYGVGLPLAVLMDATLIRGAVLPAAMRLGGRATWWAPAPLRRLHSRYGLREEPTTPTPRHTGDRALTG</sequence>
<keyword evidence="6 8" id="KW-0472">Membrane</keyword>
<organism evidence="10 11">
    <name type="scientific">Streptomyces rhizosphaericus</name>
    <dbReference type="NCBI Taxonomy" id="114699"/>
    <lineage>
        <taxon>Bacteria</taxon>
        <taxon>Bacillati</taxon>
        <taxon>Actinomycetota</taxon>
        <taxon>Actinomycetes</taxon>
        <taxon>Kitasatosporales</taxon>
        <taxon>Streptomycetaceae</taxon>
        <taxon>Streptomyces</taxon>
        <taxon>Streptomyces violaceusniger group</taxon>
    </lineage>
</organism>
<keyword evidence="4 8" id="KW-0812">Transmembrane</keyword>
<feature type="transmembrane region" description="Helical" evidence="8">
    <location>
        <begin position="41"/>
        <end position="62"/>
    </location>
</feature>
<gene>
    <name evidence="10" type="ORF">G4H13_35930</name>
</gene>
<dbReference type="InterPro" id="IPR000731">
    <property type="entry name" value="SSD"/>
</dbReference>
<evidence type="ECO:0000256" key="1">
    <source>
        <dbReference type="ARBA" id="ARBA00004651"/>
    </source>
</evidence>
<evidence type="ECO:0000256" key="8">
    <source>
        <dbReference type="SAM" id="Phobius"/>
    </source>
</evidence>
<comment type="caution">
    <text evidence="10">The sequence shown here is derived from an EMBL/GenBank/DDBJ whole genome shotgun (WGS) entry which is preliminary data.</text>
</comment>
<reference evidence="10" key="1">
    <citation type="submission" date="2020-02" db="EMBL/GenBank/DDBJ databases">
        <title>A new Streptomyces sp. for controlling soil-borne diseases.</title>
        <authorList>
            <person name="Li X."/>
            <person name="Tian Y."/>
            <person name="Gao K."/>
        </authorList>
    </citation>
    <scope>NUCLEOTIDE SEQUENCE [LARGE SCALE GENOMIC DNA]</scope>
    <source>
        <strain evidence="10">0250</strain>
    </source>
</reference>
<protein>
    <submittedName>
        <fullName evidence="10">MMPL family transporter</fullName>
    </submittedName>
</protein>
<feature type="domain" description="SSD" evidence="9">
    <location>
        <begin position="232"/>
        <end position="357"/>
    </location>
</feature>
<dbReference type="Proteomes" id="UP000476310">
    <property type="component" value="Unassembled WGS sequence"/>
</dbReference>
<feature type="transmembrane region" description="Helical" evidence="8">
    <location>
        <begin position="258"/>
        <end position="277"/>
    </location>
</feature>
<evidence type="ECO:0000256" key="5">
    <source>
        <dbReference type="ARBA" id="ARBA00022989"/>
    </source>
</evidence>
<feature type="transmembrane region" description="Helical" evidence="8">
    <location>
        <begin position="332"/>
        <end position="359"/>
    </location>
</feature>
<feature type="transmembrane region" description="Helical" evidence="8">
    <location>
        <begin position="563"/>
        <end position="583"/>
    </location>
</feature>
<evidence type="ECO:0000313" key="11">
    <source>
        <dbReference type="Proteomes" id="UP000476310"/>
    </source>
</evidence>
<feature type="transmembrane region" description="Helical" evidence="8">
    <location>
        <begin position="706"/>
        <end position="725"/>
    </location>
</feature>
<dbReference type="GO" id="GO:0005886">
    <property type="term" value="C:plasma membrane"/>
    <property type="evidence" value="ECO:0007669"/>
    <property type="project" value="UniProtKB-SubCell"/>
</dbReference>
<accession>A0A6G4ASF3</accession>
<feature type="transmembrane region" description="Helical" evidence="8">
    <location>
        <begin position="307"/>
        <end position="326"/>
    </location>
</feature>
<dbReference type="AlphaFoldDB" id="A0A6G4ASF3"/>
<dbReference type="Gene3D" id="1.20.1640.10">
    <property type="entry name" value="Multidrug efflux transporter AcrB transmembrane domain"/>
    <property type="match status" value="2"/>
</dbReference>
<feature type="transmembrane region" description="Helical" evidence="8">
    <location>
        <begin position="232"/>
        <end position="252"/>
    </location>
</feature>
<keyword evidence="11" id="KW-1185">Reference proteome</keyword>
<evidence type="ECO:0000313" key="10">
    <source>
        <dbReference type="EMBL" id="NEW75599.1"/>
    </source>
</evidence>
<evidence type="ECO:0000256" key="3">
    <source>
        <dbReference type="ARBA" id="ARBA00022475"/>
    </source>
</evidence>
<keyword evidence="5 8" id="KW-1133">Transmembrane helix</keyword>
<name>A0A6G4ASF3_9ACTN</name>
<evidence type="ECO:0000256" key="7">
    <source>
        <dbReference type="SAM" id="MobiDB-lite"/>
    </source>
</evidence>
<proteinExistence type="inferred from homology"/>
<feature type="transmembrane region" description="Helical" evidence="8">
    <location>
        <begin position="680"/>
        <end position="700"/>
    </location>
</feature>
<evidence type="ECO:0000256" key="2">
    <source>
        <dbReference type="ARBA" id="ARBA00010157"/>
    </source>
</evidence>
<feature type="transmembrane region" description="Helical" evidence="8">
    <location>
        <begin position="590"/>
        <end position="611"/>
    </location>
</feature>
<dbReference type="InterPro" id="IPR004869">
    <property type="entry name" value="MMPL_dom"/>
</dbReference>
<dbReference type="PANTHER" id="PTHR33406">
    <property type="entry name" value="MEMBRANE PROTEIN MJ1562-RELATED"/>
    <property type="match status" value="1"/>
</dbReference>
<evidence type="ECO:0000256" key="4">
    <source>
        <dbReference type="ARBA" id="ARBA00022692"/>
    </source>
</evidence>
<dbReference type="PROSITE" id="PS50156">
    <property type="entry name" value="SSD"/>
    <property type="match status" value="1"/>
</dbReference>
<feature type="transmembrane region" description="Helical" evidence="8">
    <location>
        <begin position="631"/>
        <end position="653"/>
    </location>
</feature>
<evidence type="ECO:0000256" key="6">
    <source>
        <dbReference type="ARBA" id="ARBA00023136"/>
    </source>
</evidence>
<dbReference type="EMBL" id="JAAIKT010000063">
    <property type="protein sequence ID" value="NEW75599.1"/>
    <property type="molecule type" value="Genomic_DNA"/>
</dbReference>
<evidence type="ECO:0000259" key="9">
    <source>
        <dbReference type="PROSITE" id="PS50156"/>
    </source>
</evidence>
<dbReference type="PANTHER" id="PTHR33406:SF11">
    <property type="entry name" value="MEMBRANE PROTEIN SCO6666-RELATED"/>
    <property type="match status" value="1"/>
</dbReference>
<feature type="transmembrane region" description="Helical" evidence="8">
    <location>
        <begin position="400"/>
        <end position="420"/>
    </location>
</feature>
<keyword evidence="3" id="KW-1003">Cell membrane</keyword>
<comment type="subcellular location">
    <subcellularLocation>
        <location evidence="1">Cell membrane</location>
        <topology evidence="1">Multi-pass membrane protein</topology>
    </subcellularLocation>
</comment>
<dbReference type="SUPFAM" id="SSF82866">
    <property type="entry name" value="Multidrug efflux transporter AcrB transmembrane domain"/>
    <property type="match status" value="2"/>
</dbReference>
<feature type="region of interest" description="Disordered" evidence="7">
    <location>
        <begin position="750"/>
        <end position="772"/>
    </location>
</feature>
<dbReference type="InterPro" id="IPR050545">
    <property type="entry name" value="Mycobact_MmpL"/>
</dbReference>
<feature type="transmembrane region" description="Helical" evidence="8">
    <location>
        <begin position="209"/>
        <end position="227"/>
    </location>
</feature>